<accession>A0AAU7S4H3</accession>
<geneLocation type="plasmid" evidence="2">
    <name>unnamed2</name>
</geneLocation>
<sequence length="355" mass="38395">MGMRKRGWRAFVLAILTAVVPLLMLLSTGGAYLAGLFLQDWGAWAKFLIAPVLLTLAEKSIAFAIDECTSLLFRVPLVAAISKADATRAVESARRRSTSGVAEAMCLLVALAASAANASNFLSGGAPPWATSQNSLTVAGIWCLLVSNTIYWFLLVRLVWKHLVWSSFLADIADCRLRLVVTHPDGHAGLGFLGLYPTGYGLFTLAVSCVAAASVGHVMQRENMTATVFTAICAGWLIVVTLYYALPLVGLGARITRLKKKAMLAAMVRATDYERWSEQSALGTNICDDEKDEKFVELHDAKPIWIASTKMSAFLINRGNLWPLLVPALLPLLLAGASSLPYSQLGPMVKRLLLL</sequence>
<proteinExistence type="predicted"/>
<feature type="transmembrane region" description="Helical" evidence="1">
    <location>
        <begin position="226"/>
        <end position="253"/>
    </location>
</feature>
<organism evidence="2">
    <name type="scientific">Rhizobium sp. ZPR3</name>
    <dbReference type="NCBI Taxonomy" id="3158967"/>
    <lineage>
        <taxon>Bacteria</taxon>
        <taxon>Pseudomonadati</taxon>
        <taxon>Pseudomonadota</taxon>
        <taxon>Alphaproteobacteria</taxon>
        <taxon>Hyphomicrobiales</taxon>
        <taxon>Rhizobiaceae</taxon>
        <taxon>Rhizobium/Agrobacterium group</taxon>
        <taxon>Rhizobium</taxon>
    </lineage>
</organism>
<keyword evidence="1" id="KW-0472">Membrane</keyword>
<name>A0AAU7S4H3_9HYPH</name>
<keyword evidence="2" id="KW-0614">Plasmid</keyword>
<feature type="transmembrane region" description="Helical" evidence="1">
    <location>
        <begin position="200"/>
        <end position="220"/>
    </location>
</feature>
<protein>
    <submittedName>
        <fullName evidence="2">Uncharacterized protein</fullName>
    </submittedName>
</protein>
<feature type="transmembrane region" description="Helical" evidence="1">
    <location>
        <begin position="321"/>
        <end position="342"/>
    </location>
</feature>
<keyword evidence="1" id="KW-1133">Transmembrane helix</keyword>
<reference evidence="2" key="1">
    <citation type="submission" date="2024-06" db="EMBL/GenBank/DDBJ databases">
        <authorList>
            <person name="Li T."/>
            <person name="Gao R."/>
        </authorList>
    </citation>
    <scope>NUCLEOTIDE SEQUENCE</scope>
    <source>
        <strain evidence="2">ZPR3</strain>
        <plasmid evidence="2">unnamed2</plasmid>
    </source>
</reference>
<keyword evidence="1" id="KW-0812">Transmembrane</keyword>
<gene>
    <name evidence="2" type="ORF">ABM479_29205</name>
</gene>
<dbReference type="AlphaFoldDB" id="A0AAU7S4H3"/>
<evidence type="ECO:0000313" key="2">
    <source>
        <dbReference type="EMBL" id="XBT97352.1"/>
    </source>
</evidence>
<evidence type="ECO:0000256" key="1">
    <source>
        <dbReference type="SAM" id="Phobius"/>
    </source>
</evidence>
<dbReference type="RefSeq" id="WP_349962401.1">
    <property type="nucleotide sequence ID" value="NZ_CP157962.1"/>
</dbReference>
<dbReference type="EMBL" id="CP157962">
    <property type="protein sequence ID" value="XBT97352.1"/>
    <property type="molecule type" value="Genomic_DNA"/>
</dbReference>
<feature type="transmembrane region" description="Helical" evidence="1">
    <location>
        <begin position="139"/>
        <end position="160"/>
    </location>
</feature>